<dbReference type="Proteomes" id="UP000050794">
    <property type="component" value="Unassembled WGS sequence"/>
</dbReference>
<keyword evidence="2" id="KW-1185">Reference proteome</keyword>
<gene>
    <name evidence="1" type="ORF">TCNE_LOCUS19141</name>
</gene>
<evidence type="ECO:0000313" key="1">
    <source>
        <dbReference type="EMBL" id="VDM50462.1"/>
    </source>
</evidence>
<dbReference type="AlphaFoldDB" id="A0A183VEH1"/>
<proteinExistence type="predicted"/>
<evidence type="ECO:0000313" key="3">
    <source>
        <dbReference type="WBParaSite" id="TCNE_0001914501-mRNA-1"/>
    </source>
</evidence>
<reference evidence="3" key="1">
    <citation type="submission" date="2016-06" db="UniProtKB">
        <authorList>
            <consortium name="WormBaseParasite"/>
        </authorList>
    </citation>
    <scope>IDENTIFICATION</scope>
</reference>
<dbReference type="EMBL" id="UYWY01026448">
    <property type="protein sequence ID" value="VDM50462.1"/>
    <property type="molecule type" value="Genomic_DNA"/>
</dbReference>
<evidence type="ECO:0000313" key="2">
    <source>
        <dbReference type="Proteomes" id="UP000050794"/>
    </source>
</evidence>
<organism evidence="2 3">
    <name type="scientific">Toxocara canis</name>
    <name type="common">Canine roundworm</name>
    <dbReference type="NCBI Taxonomy" id="6265"/>
    <lineage>
        <taxon>Eukaryota</taxon>
        <taxon>Metazoa</taxon>
        <taxon>Ecdysozoa</taxon>
        <taxon>Nematoda</taxon>
        <taxon>Chromadorea</taxon>
        <taxon>Rhabditida</taxon>
        <taxon>Spirurina</taxon>
        <taxon>Ascaridomorpha</taxon>
        <taxon>Ascaridoidea</taxon>
        <taxon>Toxocaridae</taxon>
        <taxon>Toxocara</taxon>
    </lineage>
</organism>
<dbReference type="WBParaSite" id="TCNE_0001914501-mRNA-1">
    <property type="protein sequence ID" value="TCNE_0001914501-mRNA-1"/>
    <property type="gene ID" value="TCNE_0001914501"/>
</dbReference>
<reference evidence="1 2" key="2">
    <citation type="submission" date="2018-11" db="EMBL/GenBank/DDBJ databases">
        <authorList>
            <consortium name="Pathogen Informatics"/>
        </authorList>
    </citation>
    <scope>NUCLEOTIDE SEQUENCE [LARGE SCALE GENOMIC DNA]</scope>
</reference>
<sequence length="195" mass="21955">MATERPIVGSRQRVCQREKDIDLTPEDVDRIAARKKSLLIASKGHLRRQGISEGILDRYQTVFVNFEEVCKNHSRVLWINSTKLVRVGGFSRGASDTATKLPVGLVKRRVFALFRNFSDSPYMAYGFKNTGSALRMAANVECGAVWRRYKLNTALICAPYRKVWRPSVNDIDSIINSVVNSTHDLEHEGTASIGR</sequence>
<accession>A0A183VEH1</accession>
<name>A0A183VEH1_TOXCA</name>
<protein>
    <submittedName>
        <fullName evidence="3">DUF1893 domain-containing protein</fullName>
    </submittedName>
</protein>